<feature type="signal peptide" evidence="1">
    <location>
        <begin position="1"/>
        <end position="28"/>
    </location>
</feature>
<reference evidence="3" key="1">
    <citation type="submission" date="2025-08" db="UniProtKB">
        <authorList>
            <consortium name="RefSeq"/>
        </authorList>
    </citation>
    <scope>IDENTIFICATION</scope>
    <source>
        <tissue evidence="3">Muscle</tissue>
    </source>
</reference>
<dbReference type="Proteomes" id="UP000694941">
    <property type="component" value="Unplaced"/>
</dbReference>
<proteinExistence type="predicted"/>
<accession>A0ABM1S0Z5</accession>
<evidence type="ECO:0000313" key="3">
    <source>
        <dbReference type="RefSeq" id="XP_022237300.1"/>
    </source>
</evidence>
<sequence>MTTRQLLNFAFWTVILLLCLYCVGKMESAAIDAEPEIHKRLFPGEFLKVFHISDGPSNQNRGIRFQNRLYHLHFADLLREFEEDKRQMDDYLQSVQKQDERRRGHSFIHFGKRINGIVKKERNKVIFQQGLQSENSLSEPFEPRSDIEDTRKTNQQNYEHRYVNERRLHLRKCLISKSKNRAYPKQPKLRKLKNNKQIRGHATMSFEKRVHRIKHPDLYIVHFGKRFDDTNLPYYQMMDFESVVDEGKQPQQHIMCLKKQRPDQQMMRYRKRIKEKERAGQSIMYLHKQIDNDLRSNKRMKFFRKRMEEEEQLGDSMMCFGKQMDGNDKPDHQMMLFKKRINEEERSFNNMIYFDEHNEYNNEGMYFQKKIEGRKESSPKMIYFGNKIEDEKRPDHHVMFFNKQKDDSNTSNHQTIHFGKRVGEKEQLSHKIMHFGKRKE</sequence>
<dbReference type="GeneID" id="111084936"/>
<organism evidence="2 3">
    <name type="scientific">Limulus polyphemus</name>
    <name type="common">Atlantic horseshoe crab</name>
    <dbReference type="NCBI Taxonomy" id="6850"/>
    <lineage>
        <taxon>Eukaryota</taxon>
        <taxon>Metazoa</taxon>
        <taxon>Ecdysozoa</taxon>
        <taxon>Arthropoda</taxon>
        <taxon>Chelicerata</taxon>
        <taxon>Merostomata</taxon>
        <taxon>Xiphosura</taxon>
        <taxon>Limulidae</taxon>
        <taxon>Limulus</taxon>
    </lineage>
</organism>
<gene>
    <name evidence="3" type="primary">LOC111084936</name>
</gene>
<keyword evidence="2" id="KW-1185">Reference proteome</keyword>
<evidence type="ECO:0000256" key="1">
    <source>
        <dbReference type="SAM" id="SignalP"/>
    </source>
</evidence>
<feature type="chain" id="PRO_5045782401" evidence="1">
    <location>
        <begin position="29"/>
        <end position="440"/>
    </location>
</feature>
<dbReference type="RefSeq" id="XP_022237300.1">
    <property type="nucleotide sequence ID" value="XM_022381592.1"/>
</dbReference>
<keyword evidence="1" id="KW-0732">Signal</keyword>
<name>A0ABM1S0Z5_LIMPO</name>
<evidence type="ECO:0000313" key="2">
    <source>
        <dbReference type="Proteomes" id="UP000694941"/>
    </source>
</evidence>
<protein>
    <submittedName>
        <fullName evidence="3">Uncharacterized protein LOC111084936</fullName>
    </submittedName>
</protein>